<dbReference type="Pfam" id="PF04972">
    <property type="entry name" value="BON"/>
    <property type="match status" value="1"/>
</dbReference>
<dbReference type="KEGG" id="buz:AYM40_36400"/>
<dbReference type="Gene3D" id="3.10.580.10">
    <property type="entry name" value="CBS-domain"/>
    <property type="match status" value="1"/>
</dbReference>
<dbReference type="SUPFAM" id="SSF54631">
    <property type="entry name" value="CBS-domain pair"/>
    <property type="match status" value="1"/>
</dbReference>
<dbReference type="Gene3D" id="3.30.1340.30">
    <property type="match status" value="1"/>
</dbReference>
<dbReference type="Pfam" id="PF00571">
    <property type="entry name" value="CBS"/>
    <property type="match status" value="2"/>
</dbReference>
<name>A0A160FXB2_9BURK</name>
<dbReference type="InterPro" id="IPR051257">
    <property type="entry name" value="Diverse_CBS-Domain"/>
</dbReference>
<feature type="domain" description="CBS" evidence="4">
    <location>
        <begin position="7"/>
        <end position="64"/>
    </location>
</feature>
<dbReference type="CDD" id="cd04586">
    <property type="entry name" value="CBS_pair_BON_assoc"/>
    <property type="match status" value="1"/>
</dbReference>
<keyword evidence="6" id="KW-1185">Reference proteome</keyword>
<dbReference type="InterPro" id="IPR000644">
    <property type="entry name" value="CBS_dom"/>
</dbReference>
<dbReference type="PROSITE" id="PS51371">
    <property type="entry name" value="CBS"/>
    <property type="match status" value="2"/>
</dbReference>
<geneLocation type="plasmid" evidence="6">
    <name>polga1</name>
</geneLocation>
<keyword evidence="1 2" id="KW-0129">CBS domain</keyword>
<dbReference type="PROSITE" id="PS50914">
    <property type="entry name" value="BON"/>
    <property type="match status" value="1"/>
</dbReference>
<evidence type="ECO:0000256" key="2">
    <source>
        <dbReference type="PROSITE-ProRule" id="PRU00703"/>
    </source>
</evidence>
<evidence type="ECO:0000256" key="1">
    <source>
        <dbReference type="ARBA" id="ARBA00023122"/>
    </source>
</evidence>
<dbReference type="RefSeq" id="WP_063501015.1">
    <property type="nucleotide sequence ID" value="NZ_CP014580.1"/>
</dbReference>
<sequence length="233" mass="25541">MRALDVMTPSVLVAIPEMTVQAAAKLLAENHISGMPVVDTAGQVIGMISEGDLLHRTEIDTDAEANGQRRSWWLDFLASTRELASTYVKEHARTVRDVMSGTVVSVAEDTPLAEIANLLERRRIKRVPVMRDGKLVGIVSRSNLIRALASVPADALPVASSDQQIHDAIVRELSNHRWAQPSQNVIVKEGIVHLWAVVQSEEERRAICVAAESVYGVKGVKSHIEFPMTLPAM</sequence>
<accession>A0A160FXB2</accession>
<gene>
    <name evidence="5" type="ORF">AYM40_36400</name>
</gene>
<evidence type="ECO:0000259" key="3">
    <source>
        <dbReference type="PROSITE" id="PS50914"/>
    </source>
</evidence>
<keyword evidence="5" id="KW-0418">Kinase</keyword>
<dbReference type="InterPro" id="IPR007055">
    <property type="entry name" value="BON_dom"/>
</dbReference>
<dbReference type="EMBL" id="CP014580">
    <property type="protein sequence ID" value="ANB77836.1"/>
    <property type="molecule type" value="Genomic_DNA"/>
</dbReference>
<dbReference type="InterPro" id="IPR017080">
    <property type="entry name" value="UCP036990_CBS_BON"/>
</dbReference>
<organism evidence="5 6">
    <name type="scientific">Paraburkholderia phytofirmans OLGA172</name>
    <dbReference type="NCBI Taxonomy" id="1417228"/>
    <lineage>
        <taxon>Bacteria</taxon>
        <taxon>Pseudomonadati</taxon>
        <taxon>Pseudomonadota</taxon>
        <taxon>Betaproteobacteria</taxon>
        <taxon>Burkholderiales</taxon>
        <taxon>Burkholderiaceae</taxon>
        <taxon>Paraburkholderia</taxon>
    </lineage>
</organism>
<dbReference type="GO" id="GO:0016301">
    <property type="term" value="F:kinase activity"/>
    <property type="evidence" value="ECO:0007669"/>
    <property type="project" value="UniProtKB-KW"/>
</dbReference>
<dbReference type="InterPro" id="IPR046342">
    <property type="entry name" value="CBS_dom_sf"/>
</dbReference>
<feature type="domain" description="BON" evidence="3">
    <location>
        <begin position="161"/>
        <end position="228"/>
    </location>
</feature>
<dbReference type="PIRSF" id="PIRSF036990">
    <property type="entry name" value="UCP036990_CBS_BON"/>
    <property type="match status" value="1"/>
</dbReference>
<dbReference type="Proteomes" id="UP000076852">
    <property type="component" value="Plasmid pOLGA1"/>
</dbReference>
<keyword evidence="5" id="KW-0614">Plasmid</keyword>
<keyword evidence="5" id="KW-0808">Transferase</keyword>
<dbReference type="AlphaFoldDB" id="A0A160FXB2"/>
<feature type="domain" description="CBS" evidence="4">
    <location>
        <begin position="99"/>
        <end position="156"/>
    </location>
</feature>
<dbReference type="PANTHER" id="PTHR43080:SF26">
    <property type="entry name" value="REGULATORY PROTEIN"/>
    <property type="match status" value="1"/>
</dbReference>
<proteinExistence type="predicted"/>
<evidence type="ECO:0000259" key="4">
    <source>
        <dbReference type="PROSITE" id="PS51371"/>
    </source>
</evidence>
<evidence type="ECO:0000313" key="6">
    <source>
        <dbReference type="Proteomes" id="UP000076852"/>
    </source>
</evidence>
<dbReference type="PANTHER" id="PTHR43080">
    <property type="entry name" value="CBS DOMAIN-CONTAINING PROTEIN CBSX3, MITOCHONDRIAL"/>
    <property type="match status" value="1"/>
</dbReference>
<reference evidence="5 6" key="1">
    <citation type="journal article" date="2016" name="Gene">
        <title>PacBio SMRT assembly of a complex multi-replicon genome reveals chlorocatechol degradative operon in a region of genome plasticity.</title>
        <authorList>
            <person name="Ricker N."/>
            <person name="Shen S.Y."/>
            <person name="Goordial J."/>
            <person name="Jin S."/>
            <person name="Fulthorpe R.R."/>
        </authorList>
    </citation>
    <scope>NUCLEOTIDE SEQUENCE [LARGE SCALE GENOMIC DNA]</scope>
    <source>
        <strain evidence="5 6">OLGA172</strain>
        <plasmid evidence="6">polga1</plasmid>
    </source>
</reference>
<dbReference type="SMART" id="SM00116">
    <property type="entry name" value="CBS"/>
    <property type="match status" value="2"/>
</dbReference>
<dbReference type="OrthoDB" id="9790355at2"/>
<evidence type="ECO:0000313" key="5">
    <source>
        <dbReference type="EMBL" id="ANB77836.1"/>
    </source>
</evidence>
<protein>
    <submittedName>
        <fullName evidence="5">Histidine kinase</fullName>
    </submittedName>
</protein>